<gene>
    <name evidence="2" type="ORF">L873DRAFT_1789033</name>
</gene>
<accession>A0A3N4JQ81</accession>
<evidence type="ECO:0000256" key="1">
    <source>
        <dbReference type="SAM" id="MobiDB-lite"/>
    </source>
</evidence>
<feature type="region of interest" description="Disordered" evidence="1">
    <location>
        <begin position="84"/>
        <end position="104"/>
    </location>
</feature>
<organism evidence="2 3">
    <name type="scientific">Choiromyces venosus 120613-1</name>
    <dbReference type="NCBI Taxonomy" id="1336337"/>
    <lineage>
        <taxon>Eukaryota</taxon>
        <taxon>Fungi</taxon>
        <taxon>Dikarya</taxon>
        <taxon>Ascomycota</taxon>
        <taxon>Pezizomycotina</taxon>
        <taxon>Pezizomycetes</taxon>
        <taxon>Pezizales</taxon>
        <taxon>Tuberaceae</taxon>
        <taxon>Choiromyces</taxon>
    </lineage>
</organism>
<reference evidence="2 3" key="1">
    <citation type="journal article" date="2018" name="Nat. Ecol. Evol.">
        <title>Pezizomycetes genomes reveal the molecular basis of ectomycorrhizal truffle lifestyle.</title>
        <authorList>
            <person name="Murat C."/>
            <person name="Payen T."/>
            <person name="Noel B."/>
            <person name="Kuo A."/>
            <person name="Morin E."/>
            <person name="Chen J."/>
            <person name="Kohler A."/>
            <person name="Krizsan K."/>
            <person name="Balestrini R."/>
            <person name="Da Silva C."/>
            <person name="Montanini B."/>
            <person name="Hainaut M."/>
            <person name="Levati E."/>
            <person name="Barry K.W."/>
            <person name="Belfiori B."/>
            <person name="Cichocki N."/>
            <person name="Clum A."/>
            <person name="Dockter R.B."/>
            <person name="Fauchery L."/>
            <person name="Guy J."/>
            <person name="Iotti M."/>
            <person name="Le Tacon F."/>
            <person name="Lindquist E.A."/>
            <person name="Lipzen A."/>
            <person name="Malagnac F."/>
            <person name="Mello A."/>
            <person name="Molinier V."/>
            <person name="Miyauchi S."/>
            <person name="Poulain J."/>
            <person name="Riccioni C."/>
            <person name="Rubini A."/>
            <person name="Sitrit Y."/>
            <person name="Splivallo R."/>
            <person name="Traeger S."/>
            <person name="Wang M."/>
            <person name="Zifcakova L."/>
            <person name="Wipf D."/>
            <person name="Zambonelli A."/>
            <person name="Paolocci F."/>
            <person name="Nowrousian M."/>
            <person name="Ottonello S."/>
            <person name="Baldrian P."/>
            <person name="Spatafora J.W."/>
            <person name="Henrissat B."/>
            <person name="Nagy L.G."/>
            <person name="Aury J.M."/>
            <person name="Wincker P."/>
            <person name="Grigoriev I.V."/>
            <person name="Bonfante P."/>
            <person name="Martin F.M."/>
        </authorList>
    </citation>
    <scope>NUCLEOTIDE SEQUENCE [LARGE SCALE GENOMIC DNA]</scope>
    <source>
        <strain evidence="2 3">120613-1</strain>
    </source>
</reference>
<dbReference type="EMBL" id="ML120380">
    <property type="protein sequence ID" value="RPB00474.1"/>
    <property type="molecule type" value="Genomic_DNA"/>
</dbReference>
<protein>
    <submittedName>
        <fullName evidence="2">Uncharacterized protein</fullName>
    </submittedName>
</protein>
<feature type="compositionally biased region" description="Basic and acidic residues" evidence="1">
    <location>
        <begin position="92"/>
        <end position="101"/>
    </location>
</feature>
<name>A0A3N4JQ81_9PEZI</name>
<evidence type="ECO:0000313" key="3">
    <source>
        <dbReference type="Proteomes" id="UP000276215"/>
    </source>
</evidence>
<dbReference type="Proteomes" id="UP000276215">
    <property type="component" value="Unassembled WGS sequence"/>
</dbReference>
<proteinExistence type="predicted"/>
<sequence>MFGLHRQEISTFHPAPVVRIEEHQKLGANIACKQELYGSGMTTTSKDSDIEMGSGENKSDDGDDVLVGLWAKVRHLKQQQHQFKSQLKARGKVTDSAEEPKQAVPTSPAYFKNLSLV</sequence>
<keyword evidence="3" id="KW-1185">Reference proteome</keyword>
<evidence type="ECO:0000313" key="2">
    <source>
        <dbReference type="EMBL" id="RPB00474.1"/>
    </source>
</evidence>
<feature type="region of interest" description="Disordered" evidence="1">
    <location>
        <begin position="42"/>
        <end position="62"/>
    </location>
</feature>
<dbReference type="AlphaFoldDB" id="A0A3N4JQ81"/>